<name>A0A8H5BVG2_9AGAR</name>
<proteinExistence type="predicted"/>
<gene>
    <name evidence="2" type="ORF">D9611_010467</name>
</gene>
<keyword evidence="3" id="KW-1185">Reference proteome</keyword>
<dbReference type="InterPro" id="IPR046522">
    <property type="entry name" value="DUF6699"/>
</dbReference>
<organism evidence="2 3">
    <name type="scientific">Ephemerocybe angulata</name>
    <dbReference type="NCBI Taxonomy" id="980116"/>
    <lineage>
        <taxon>Eukaryota</taxon>
        <taxon>Fungi</taxon>
        <taxon>Dikarya</taxon>
        <taxon>Basidiomycota</taxon>
        <taxon>Agaricomycotina</taxon>
        <taxon>Agaricomycetes</taxon>
        <taxon>Agaricomycetidae</taxon>
        <taxon>Agaricales</taxon>
        <taxon>Agaricineae</taxon>
        <taxon>Psathyrellaceae</taxon>
        <taxon>Ephemerocybe</taxon>
    </lineage>
</organism>
<comment type="caution">
    <text evidence="2">The sequence shown here is derived from an EMBL/GenBank/DDBJ whole genome shotgun (WGS) entry which is preliminary data.</text>
</comment>
<reference evidence="2 3" key="1">
    <citation type="journal article" date="2020" name="ISME J.">
        <title>Uncovering the hidden diversity of litter-decomposition mechanisms in mushroom-forming fungi.</title>
        <authorList>
            <person name="Floudas D."/>
            <person name="Bentzer J."/>
            <person name="Ahren D."/>
            <person name="Johansson T."/>
            <person name="Persson P."/>
            <person name="Tunlid A."/>
        </authorList>
    </citation>
    <scope>NUCLEOTIDE SEQUENCE [LARGE SCALE GENOMIC DNA]</scope>
    <source>
        <strain evidence="2 3">CBS 175.51</strain>
    </source>
</reference>
<dbReference type="AlphaFoldDB" id="A0A8H5BVG2"/>
<dbReference type="EMBL" id="JAACJK010000117">
    <property type="protein sequence ID" value="KAF5329961.1"/>
    <property type="molecule type" value="Genomic_DNA"/>
</dbReference>
<protein>
    <recommendedName>
        <fullName evidence="1">DUF6699 domain-containing protein</fullName>
    </recommendedName>
</protein>
<accession>A0A8H5BVG2</accession>
<sequence length="177" mass="19698">MAPISLHQYLHYSQHQQPNEPGVYCALVWDLRESPAGAARHVTKLDTPLSATRLGDPATYPPVTSLQITSVIFPESCQVIEAVNPVYVTVLDVLHAIYSTVHAPLEDEEWGKFTSKQQLRTQEAYERRCKLSLNPEGCALQGKLRIDCLANHTIFGGLSVSLENEYSCILSLRRPPA</sequence>
<dbReference type="OrthoDB" id="3144234at2759"/>
<dbReference type="Proteomes" id="UP000541558">
    <property type="component" value="Unassembled WGS sequence"/>
</dbReference>
<evidence type="ECO:0000259" key="1">
    <source>
        <dbReference type="Pfam" id="PF20415"/>
    </source>
</evidence>
<feature type="domain" description="DUF6699" evidence="1">
    <location>
        <begin position="27"/>
        <end position="160"/>
    </location>
</feature>
<evidence type="ECO:0000313" key="3">
    <source>
        <dbReference type="Proteomes" id="UP000541558"/>
    </source>
</evidence>
<dbReference type="Pfam" id="PF20415">
    <property type="entry name" value="DUF6699"/>
    <property type="match status" value="1"/>
</dbReference>
<evidence type="ECO:0000313" key="2">
    <source>
        <dbReference type="EMBL" id="KAF5329961.1"/>
    </source>
</evidence>